<dbReference type="PROSITE" id="PS00107">
    <property type="entry name" value="PROTEIN_KINASE_ATP"/>
    <property type="match status" value="1"/>
</dbReference>
<keyword evidence="1 3" id="KW-0547">Nucleotide-binding</keyword>
<gene>
    <name evidence="6" type="ORF">B0H17DRAFT_1327583</name>
</gene>
<accession>A0AAD7DXP9</accession>
<dbReference type="InterPro" id="IPR008271">
    <property type="entry name" value="Ser/Thr_kinase_AS"/>
</dbReference>
<feature type="binding site" evidence="3">
    <location>
        <position position="55"/>
    </location>
    <ligand>
        <name>ATP</name>
        <dbReference type="ChEBI" id="CHEBI:30616"/>
    </ligand>
</feature>
<dbReference type="PANTHER" id="PTHR44167:SF24">
    <property type="entry name" value="SERINE_THREONINE-PROTEIN KINASE CHK2"/>
    <property type="match status" value="1"/>
</dbReference>
<evidence type="ECO:0000259" key="5">
    <source>
        <dbReference type="PROSITE" id="PS50011"/>
    </source>
</evidence>
<dbReference type="PROSITE" id="PS00108">
    <property type="entry name" value="PROTEIN_KINASE_ST"/>
    <property type="match status" value="1"/>
</dbReference>
<organism evidence="6 7">
    <name type="scientific">Mycena rosella</name>
    <name type="common">Pink bonnet</name>
    <name type="synonym">Agaricus rosellus</name>
    <dbReference type="NCBI Taxonomy" id="1033263"/>
    <lineage>
        <taxon>Eukaryota</taxon>
        <taxon>Fungi</taxon>
        <taxon>Dikarya</taxon>
        <taxon>Basidiomycota</taxon>
        <taxon>Agaricomycotina</taxon>
        <taxon>Agaricomycetes</taxon>
        <taxon>Agaricomycetidae</taxon>
        <taxon>Agaricales</taxon>
        <taxon>Marasmiineae</taxon>
        <taxon>Mycenaceae</taxon>
        <taxon>Mycena</taxon>
    </lineage>
</organism>
<evidence type="ECO:0000256" key="3">
    <source>
        <dbReference type="PROSITE-ProRule" id="PRU10141"/>
    </source>
</evidence>
<dbReference type="InterPro" id="IPR000719">
    <property type="entry name" value="Prot_kinase_dom"/>
</dbReference>
<dbReference type="AlphaFoldDB" id="A0AAD7DXP9"/>
<evidence type="ECO:0000313" key="6">
    <source>
        <dbReference type="EMBL" id="KAJ7701439.1"/>
    </source>
</evidence>
<dbReference type="PANTHER" id="PTHR44167">
    <property type="entry name" value="OVARIAN-SPECIFIC SERINE/THREONINE-PROTEIN KINASE LOK-RELATED"/>
    <property type="match status" value="1"/>
</dbReference>
<dbReference type="GO" id="GO:0044773">
    <property type="term" value="P:mitotic DNA damage checkpoint signaling"/>
    <property type="evidence" value="ECO:0007669"/>
    <property type="project" value="TreeGrafter"/>
</dbReference>
<name>A0AAD7DXP9_MYCRO</name>
<feature type="domain" description="Protein kinase" evidence="5">
    <location>
        <begin position="22"/>
        <end position="294"/>
    </location>
</feature>
<reference evidence="6" key="1">
    <citation type="submission" date="2023-03" db="EMBL/GenBank/DDBJ databases">
        <title>Massive genome expansion in bonnet fungi (Mycena s.s.) driven by repeated elements and novel gene families across ecological guilds.</title>
        <authorList>
            <consortium name="Lawrence Berkeley National Laboratory"/>
            <person name="Harder C.B."/>
            <person name="Miyauchi S."/>
            <person name="Viragh M."/>
            <person name="Kuo A."/>
            <person name="Thoen E."/>
            <person name="Andreopoulos B."/>
            <person name="Lu D."/>
            <person name="Skrede I."/>
            <person name="Drula E."/>
            <person name="Henrissat B."/>
            <person name="Morin E."/>
            <person name="Kohler A."/>
            <person name="Barry K."/>
            <person name="LaButti K."/>
            <person name="Morin E."/>
            <person name="Salamov A."/>
            <person name="Lipzen A."/>
            <person name="Mereny Z."/>
            <person name="Hegedus B."/>
            <person name="Baldrian P."/>
            <person name="Stursova M."/>
            <person name="Weitz H."/>
            <person name="Taylor A."/>
            <person name="Grigoriev I.V."/>
            <person name="Nagy L.G."/>
            <person name="Martin F."/>
            <person name="Kauserud H."/>
        </authorList>
    </citation>
    <scope>NUCLEOTIDE SEQUENCE</scope>
    <source>
        <strain evidence="6">CBHHK067</strain>
    </source>
</reference>
<dbReference type="GO" id="GO:0005634">
    <property type="term" value="C:nucleus"/>
    <property type="evidence" value="ECO:0007669"/>
    <property type="project" value="TreeGrafter"/>
</dbReference>
<protein>
    <submittedName>
        <fullName evidence="6">Kinase-like domain-containing protein</fullName>
    </submittedName>
</protein>
<keyword evidence="6" id="KW-0808">Transferase</keyword>
<dbReference type="InterPro" id="IPR017441">
    <property type="entry name" value="Protein_kinase_ATP_BS"/>
</dbReference>
<keyword evidence="2 3" id="KW-0067">ATP-binding</keyword>
<evidence type="ECO:0000256" key="4">
    <source>
        <dbReference type="SAM" id="MobiDB-lite"/>
    </source>
</evidence>
<keyword evidence="7" id="KW-1185">Reference proteome</keyword>
<dbReference type="EMBL" id="JARKIE010000017">
    <property type="protein sequence ID" value="KAJ7701439.1"/>
    <property type="molecule type" value="Genomic_DNA"/>
</dbReference>
<dbReference type="InterPro" id="IPR011009">
    <property type="entry name" value="Kinase-like_dom_sf"/>
</dbReference>
<dbReference type="Pfam" id="PF00069">
    <property type="entry name" value="Pkinase"/>
    <property type="match status" value="1"/>
</dbReference>
<evidence type="ECO:0000313" key="7">
    <source>
        <dbReference type="Proteomes" id="UP001221757"/>
    </source>
</evidence>
<comment type="caution">
    <text evidence="6">The sequence shown here is derived from an EMBL/GenBank/DDBJ whole genome shotgun (WGS) entry which is preliminary data.</text>
</comment>
<keyword evidence="6" id="KW-0418">Kinase</keyword>
<dbReference type="SMART" id="SM00220">
    <property type="entry name" value="S_TKc"/>
    <property type="match status" value="1"/>
</dbReference>
<evidence type="ECO:0000256" key="2">
    <source>
        <dbReference type="ARBA" id="ARBA00022840"/>
    </source>
</evidence>
<dbReference type="GO" id="GO:0004674">
    <property type="term" value="F:protein serine/threonine kinase activity"/>
    <property type="evidence" value="ECO:0007669"/>
    <property type="project" value="TreeGrafter"/>
</dbReference>
<dbReference type="SUPFAM" id="SSF56112">
    <property type="entry name" value="Protein kinase-like (PK-like)"/>
    <property type="match status" value="1"/>
</dbReference>
<evidence type="ECO:0000256" key="1">
    <source>
        <dbReference type="ARBA" id="ARBA00022741"/>
    </source>
</evidence>
<feature type="region of interest" description="Disordered" evidence="4">
    <location>
        <begin position="390"/>
        <end position="418"/>
    </location>
</feature>
<dbReference type="PROSITE" id="PS50011">
    <property type="entry name" value="PROTEIN_KINASE_DOM"/>
    <property type="match status" value="1"/>
</dbReference>
<dbReference type="GO" id="GO:0005524">
    <property type="term" value="F:ATP binding"/>
    <property type="evidence" value="ECO:0007669"/>
    <property type="project" value="UniProtKB-UniRule"/>
</dbReference>
<dbReference type="GO" id="GO:0005737">
    <property type="term" value="C:cytoplasm"/>
    <property type="evidence" value="ECO:0007669"/>
    <property type="project" value="TreeGrafter"/>
</dbReference>
<proteinExistence type="predicted"/>
<dbReference type="Proteomes" id="UP001221757">
    <property type="component" value="Unassembled WGS sequence"/>
</dbReference>
<dbReference type="Gene3D" id="1.10.510.10">
    <property type="entry name" value="Transferase(Phosphotransferase) domain 1"/>
    <property type="match status" value="1"/>
</dbReference>
<sequence>MSPSASYVLPDLTGDFIDGGSLELICLLGSGAYGKVYKALDTMSSPDALVHYAVKCMPRYEPDSREAKMQENELMLHRMVSAHPRVITFRRQFSTDEYVFVVLDFCAGGDFFEALVEAQVYRGNPALIKQAFGELLDAVEFCHRNSVYHRDLKPENILCNSAGTDIRLADFGLATQIAVSRQFGCGSRFYMSPESIDRAYTTIGCYSARHSDLWALSIIFTNMIAGRHAWLSADLSDSGFARFQSDPSYLLNALKITQPANALLQRCFHANPLRRPTLSEFRTAVNELGPEDMVPIETSLTPCSPLPNFPMTPTTSLDWTVAVAAPASVVGELDTPRPQFGFDAPMPMPKLPIHAPQPIRLSPFVFDSSFSSSSSSSIYFASIPPPASSPSSSSSSLPSSDSSAPSVSSASDSSPPATPATFPVDDVCIALAAHKGFGTLPAVPPRAYLASRAGLSPCTPNEYRTVADNGRPTLPTRRKFWAACFAGGASISKKIENREIKMKKIENREIQKNIRIKA</sequence>